<dbReference type="GO" id="GO:0004161">
    <property type="term" value="F:dimethylallyltranstransferase activity"/>
    <property type="evidence" value="ECO:0007669"/>
    <property type="project" value="TreeGrafter"/>
</dbReference>
<dbReference type="Gene3D" id="1.10.600.10">
    <property type="entry name" value="Farnesyl Diphosphate Synthase"/>
    <property type="match status" value="1"/>
</dbReference>
<dbReference type="GO" id="GO:0004337">
    <property type="term" value="F:(2E,6E)-farnesyl diphosphate synthase activity"/>
    <property type="evidence" value="ECO:0007669"/>
    <property type="project" value="TreeGrafter"/>
</dbReference>
<dbReference type="InterPro" id="IPR000092">
    <property type="entry name" value="Polyprenyl_synt"/>
</dbReference>
<comment type="similarity">
    <text evidence="6">Belongs to the FPP/GGPP synthase family.</text>
</comment>
<keyword evidence="4" id="KW-0460">Magnesium</keyword>
<dbReference type="InterPro" id="IPR039702">
    <property type="entry name" value="FPS1-like"/>
</dbReference>
<dbReference type="PANTHER" id="PTHR11525:SF0">
    <property type="entry name" value="FARNESYL PYROPHOSPHATE SYNTHASE"/>
    <property type="match status" value="1"/>
</dbReference>
<dbReference type="GO" id="GO:0042811">
    <property type="term" value="P:pheromone biosynthetic process"/>
    <property type="evidence" value="ECO:0007669"/>
    <property type="project" value="UniProtKB-ARBA"/>
</dbReference>
<comment type="cofactor">
    <cofactor evidence="1">
        <name>Mg(2+)</name>
        <dbReference type="ChEBI" id="CHEBI:18420"/>
    </cofactor>
</comment>
<dbReference type="SUPFAM" id="SSF48576">
    <property type="entry name" value="Terpenoid synthases"/>
    <property type="match status" value="1"/>
</dbReference>
<gene>
    <name evidence="7" type="ORF">RR46_02214</name>
</gene>
<keyword evidence="8" id="KW-1185">Reference proteome</keyword>
<dbReference type="STRING" id="66420.A0A194QJI9"/>
<dbReference type="Proteomes" id="UP000053268">
    <property type="component" value="Unassembled WGS sequence"/>
</dbReference>
<accession>A0A194QJI9</accession>
<dbReference type="InterPro" id="IPR008949">
    <property type="entry name" value="Isoprenoid_synthase_dom_sf"/>
</dbReference>
<dbReference type="GO" id="GO:0045337">
    <property type="term" value="P:farnesyl diphosphate biosynthetic process"/>
    <property type="evidence" value="ECO:0007669"/>
    <property type="project" value="TreeGrafter"/>
</dbReference>
<evidence type="ECO:0000256" key="3">
    <source>
        <dbReference type="ARBA" id="ARBA00022723"/>
    </source>
</evidence>
<dbReference type="EMBL" id="KQ458575">
    <property type="protein sequence ID" value="KPJ05692.1"/>
    <property type="molecule type" value="Genomic_DNA"/>
</dbReference>
<dbReference type="SFLD" id="SFLDS00005">
    <property type="entry name" value="Isoprenoid_Synthase_Type_I"/>
    <property type="match status" value="1"/>
</dbReference>
<sequence>MRKRNQRSLEGAMYSGRFPTNHRGLSKASVREKVYPLENKYFDKTGSQRVFLATWGNKRNPTQQTQSPKADWLNRTQRFNNTVQDIVANVMANGEVAKTPSLAKRLVKLMEYDTLLRVPLQGHMTMMAYEVLENPVNLTEQNLYKAQVVSCAMELAQSYFLIMDDFEDQSKMRHGQPCWHLLPEVNNLILNDACMFRSLVNDILKEHLDGSVYTKMIDIFNEMYLFVAIGQYLDNTIPKAKDISLYTHDNYSKIVRYKCTYYCLEIPIMLALILCEKDNEPTFQRIRDIVRDVGFLYQMMNDYTDLSNEESKSGKTGSDIQEGKCTFYAVKTLERATPEQKEIFKSSYGSWDPEHVKRIRNLYKELDLISLYKDQHNFKYNQFIKNINDLPSDDILTPELFVKMMEASNLNNWEIY</sequence>
<evidence type="ECO:0000256" key="6">
    <source>
        <dbReference type="RuleBase" id="RU004466"/>
    </source>
</evidence>
<dbReference type="Pfam" id="PF00348">
    <property type="entry name" value="polyprenyl_synt"/>
    <property type="match status" value="1"/>
</dbReference>
<evidence type="ECO:0000256" key="4">
    <source>
        <dbReference type="ARBA" id="ARBA00022842"/>
    </source>
</evidence>
<evidence type="ECO:0000256" key="5">
    <source>
        <dbReference type="ARBA" id="ARBA00033740"/>
    </source>
</evidence>
<dbReference type="GO" id="GO:0005737">
    <property type="term" value="C:cytoplasm"/>
    <property type="evidence" value="ECO:0007669"/>
    <property type="project" value="TreeGrafter"/>
</dbReference>
<dbReference type="AlphaFoldDB" id="A0A194QJI9"/>
<dbReference type="PANTHER" id="PTHR11525">
    <property type="entry name" value="FARNESYL-PYROPHOSPHATE SYNTHETASE"/>
    <property type="match status" value="1"/>
</dbReference>
<dbReference type="CDD" id="cd00867">
    <property type="entry name" value="Trans_IPPS"/>
    <property type="match status" value="1"/>
</dbReference>
<organism evidence="7 8">
    <name type="scientific">Papilio xuthus</name>
    <name type="common">Asian swallowtail butterfly</name>
    <dbReference type="NCBI Taxonomy" id="66420"/>
    <lineage>
        <taxon>Eukaryota</taxon>
        <taxon>Metazoa</taxon>
        <taxon>Ecdysozoa</taxon>
        <taxon>Arthropoda</taxon>
        <taxon>Hexapoda</taxon>
        <taxon>Insecta</taxon>
        <taxon>Pterygota</taxon>
        <taxon>Neoptera</taxon>
        <taxon>Endopterygota</taxon>
        <taxon>Lepidoptera</taxon>
        <taxon>Glossata</taxon>
        <taxon>Ditrysia</taxon>
        <taxon>Papilionoidea</taxon>
        <taxon>Papilionidae</taxon>
        <taxon>Papilioninae</taxon>
        <taxon>Papilio</taxon>
    </lineage>
</organism>
<dbReference type="GO" id="GO:0046872">
    <property type="term" value="F:metal ion binding"/>
    <property type="evidence" value="ECO:0007669"/>
    <property type="project" value="UniProtKB-KW"/>
</dbReference>
<keyword evidence="2 6" id="KW-0808">Transferase</keyword>
<evidence type="ECO:0000256" key="2">
    <source>
        <dbReference type="ARBA" id="ARBA00022679"/>
    </source>
</evidence>
<comment type="pathway">
    <text evidence="5">Pheromone biosynthesis.</text>
</comment>
<evidence type="ECO:0000313" key="8">
    <source>
        <dbReference type="Proteomes" id="UP000053268"/>
    </source>
</evidence>
<proteinExistence type="inferred from homology"/>
<protein>
    <submittedName>
        <fullName evidence="7">Farnesyl pyrophosphate synthase</fullName>
    </submittedName>
</protein>
<evidence type="ECO:0000256" key="1">
    <source>
        <dbReference type="ARBA" id="ARBA00001946"/>
    </source>
</evidence>
<reference evidence="7 8" key="1">
    <citation type="journal article" date="2015" name="Nat. Commun.">
        <title>Outbred genome sequencing and CRISPR/Cas9 gene editing in butterflies.</title>
        <authorList>
            <person name="Li X."/>
            <person name="Fan D."/>
            <person name="Zhang W."/>
            <person name="Liu G."/>
            <person name="Zhang L."/>
            <person name="Zhao L."/>
            <person name="Fang X."/>
            <person name="Chen L."/>
            <person name="Dong Y."/>
            <person name="Chen Y."/>
            <person name="Ding Y."/>
            <person name="Zhao R."/>
            <person name="Feng M."/>
            <person name="Zhu Y."/>
            <person name="Feng Y."/>
            <person name="Jiang X."/>
            <person name="Zhu D."/>
            <person name="Xiang H."/>
            <person name="Feng X."/>
            <person name="Li S."/>
            <person name="Wang J."/>
            <person name="Zhang G."/>
            <person name="Kronforst M.R."/>
            <person name="Wang W."/>
        </authorList>
    </citation>
    <scope>NUCLEOTIDE SEQUENCE [LARGE SCALE GENOMIC DNA]</scope>
    <source>
        <strain evidence="7">Ya'a_city_454_Px</strain>
        <tissue evidence="7">Whole body</tissue>
    </source>
</reference>
<keyword evidence="3" id="KW-0479">Metal-binding</keyword>
<evidence type="ECO:0000313" key="7">
    <source>
        <dbReference type="EMBL" id="KPJ05692.1"/>
    </source>
</evidence>
<name>A0A194QJI9_PAPXU</name>